<feature type="repeat" description="TPR" evidence="3">
    <location>
        <begin position="167"/>
        <end position="200"/>
    </location>
</feature>
<dbReference type="Pfam" id="PF13181">
    <property type="entry name" value="TPR_8"/>
    <property type="match status" value="1"/>
</dbReference>
<dbReference type="EMBL" id="MSJM01000002">
    <property type="protein sequence ID" value="OLF48660.1"/>
    <property type="molecule type" value="Genomic_DNA"/>
</dbReference>
<evidence type="ECO:0000256" key="1">
    <source>
        <dbReference type="ARBA" id="ARBA00022737"/>
    </source>
</evidence>
<dbReference type="Proteomes" id="UP000186890">
    <property type="component" value="Unassembled WGS sequence"/>
</dbReference>
<dbReference type="PROSITE" id="PS50005">
    <property type="entry name" value="TPR"/>
    <property type="match status" value="1"/>
</dbReference>
<proteinExistence type="predicted"/>
<protein>
    <submittedName>
        <fullName evidence="4">Uncharacterized protein</fullName>
    </submittedName>
</protein>
<dbReference type="PANTHER" id="PTHR45586">
    <property type="entry name" value="TPR REPEAT-CONTAINING PROTEIN PA4667"/>
    <property type="match status" value="1"/>
</dbReference>
<evidence type="ECO:0000313" key="4">
    <source>
        <dbReference type="EMBL" id="OLF48660.1"/>
    </source>
</evidence>
<dbReference type="OrthoDB" id="2080803at2"/>
<dbReference type="InterPro" id="IPR051012">
    <property type="entry name" value="CellSynth/LPSAsmb/PSIAsmb"/>
</dbReference>
<reference evidence="5" key="1">
    <citation type="submission" date="2016-12" db="EMBL/GenBank/DDBJ databases">
        <authorList>
            <person name="Gulvik C.A."/>
        </authorList>
    </citation>
    <scope>NUCLEOTIDE SEQUENCE [LARGE SCALE GENOMIC DNA]</scope>
    <source>
        <strain evidence="5">NED12-00049-6B</strain>
    </source>
</reference>
<evidence type="ECO:0000313" key="5">
    <source>
        <dbReference type="Proteomes" id="UP000186890"/>
    </source>
</evidence>
<keyword evidence="5" id="KW-1185">Reference proteome</keyword>
<dbReference type="InterPro" id="IPR019734">
    <property type="entry name" value="TPR_rpt"/>
</dbReference>
<evidence type="ECO:0000256" key="2">
    <source>
        <dbReference type="ARBA" id="ARBA00022803"/>
    </source>
</evidence>
<dbReference type="Pfam" id="PF13176">
    <property type="entry name" value="TPR_7"/>
    <property type="match status" value="1"/>
</dbReference>
<keyword evidence="1" id="KW-0677">Repeat</keyword>
<evidence type="ECO:0000256" key="3">
    <source>
        <dbReference type="PROSITE-ProRule" id="PRU00339"/>
    </source>
</evidence>
<organism evidence="4 5">
    <name type="scientific">Streptococcus cuniculi</name>
    <dbReference type="NCBI Taxonomy" id="1432788"/>
    <lineage>
        <taxon>Bacteria</taxon>
        <taxon>Bacillati</taxon>
        <taxon>Bacillota</taxon>
        <taxon>Bacilli</taxon>
        <taxon>Lactobacillales</taxon>
        <taxon>Streptococcaceae</taxon>
        <taxon>Streptococcus</taxon>
    </lineage>
</organism>
<accession>A0A1Q8EA53</accession>
<sequence>MNNSEKMLVCLEQQDLPKAMKYFQRALETDSDELLLDLAAYLESIGFLPQAKEIYLRLQDSYPELAIQLAQIANEDGLTEEAFGYLETIQPDHPAYLEALVVKADLYQSEGLADVAREKLLEASRLSDDPVILFGLAELDMELQEYKEAIQYYAQLDNREIHEWTGVSTYQRIGLAYASLGKFEVAIEFLGKSVELAYDDQTVFELATLLLDREDYQKSALYFKQLDTMNPEFEGYEYAYAQALHGEHKLTEAREMVAKGLAKNEYDPALLFLASQYAYEDHDVEAAEAYLLQAKPDVDDENEVVLRLTNLYLEQERYEEAIALYSEELDHVLAIWNIAKAYQALERDEEALALFEHLQQDLAENPEFLADYIELLRQLGRVQEAKDLASRYLQLVPDDLLMQEFYNQG</sequence>
<dbReference type="AlphaFoldDB" id="A0A1Q8EA53"/>
<keyword evidence="2 3" id="KW-0802">TPR repeat</keyword>
<dbReference type="InterPro" id="IPR011990">
    <property type="entry name" value="TPR-like_helical_dom_sf"/>
</dbReference>
<comment type="caution">
    <text evidence="4">The sequence shown here is derived from an EMBL/GenBank/DDBJ whole genome shotgun (WGS) entry which is preliminary data.</text>
</comment>
<name>A0A1Q8EA53_9STRE</name>
<dbReference type="Gene3D" id="1.25.40.10">
    <property type="entry name" value="Tetratricopeptide repeat domain"/>
    <property type="match status" value="3"/>
</dbReference>
<dbReference type="PANTHER" id="PTHR45586:SF15">
    <property type="entry name" value="TPR REPEAT-CONTAINING PROTEIN YPIA"/>
    <property type="match status" value="1"/>
</dbReference>
<gene>
    <name evidence="4" type="ORF">BU202_03330</name>
</gene>
<dbReference type="RefSeq" id="WP_075104380.1">
    <property type="nucleotide sequence ID" value="NZ_MSJM01000002.1"/>
</dbReference>
<dbReference type="SUPFAM" id="SSF48452">
    <property type="entry name" value="TPR-like"/>
    <property type="match status" value="2"/>
</dbReference>